<dbReference type="InterPro" id="IPR036967">
    <property type="entry name" value="Ribosomal_uS11_sf"/>
</dbReference>
<evidence type="ECO:0000256" key="4">
    <source>
        <dbReference type="RuleBase" id="RU003629"/>
    </source>
</evidence>
<accession>A0AAW1RHL3</accession>
<evidence type="ECO:0000256" key="3">
    <source>
        <dbReference type="ARBA" id="ARBA00023274"/>
    </source>
</evidence>
<dbReference type="InterPro" id="IPR018102">
    <property type="entry name" value="Ribosomal_uS11_CS"/>
</dbReference>
<evidence type="ECO:0008006" key="7">
    <source>
        <dbReference type="Google" id="ProtNLM"/>
    </source>
</evidence>
<reference evidence="5 6" key="1">
    <citation type="journal article" date="2024" name="Nat. Commun.">
        <title>Phylogenomics reveals the evolutionary origins of lichenization in chlorophyte algae.</title>
        <authorList>
            <person name="Puginier C."/>
            <person name="Libourel C."/>
            <person name="Otte J."/>
            <person name="Skaloud P."/>
            <person name="Haon M."/>
            <person name="Grisel S."/>
            <person name="Petersen M."/>
            <person name="Berrin J.G."/>
            <person name="Delaux P.M."/>
            <person name="Dal Grande F."/>
            <person name="Keller J."/>
        </authorList>
    </citation>
    <scope>NUCLEOTIDE SEQUENCE [LARGE SCALE GENOMIC DNA]</scope>
    <source>
        <strain evidence="5 6">SAG 2145</strain>
    </source>
</reference>
<sequence length="205" mass="21486">MASFGRALPTWLRNSPMLASILSTGRSELLVDFQSAGCCSCGPKGFATALPQRGPPTPGKGPAIPAKIPGPRTPGLQPSGSRYQGPVLRRQELYGTVFIQSTSNNTILTLTDRQGNPKATVSCGSMGFKNARKSSTYAAEAAATQLAQKAVSIGFAKVKLKVKGIGYGKQAAVRALGKAGLRMSSIEDVTPFPHNGCRAPKKRVV</sequence>
<comment type="caution">
    <text evidence="5">The sequence shown here is derived from an EMBL/GenBank/DDBJ whole genome shotgun (WGS) entry which is preliminary data.</text>
</comment>
<keyword evidence="2 4" id="KW-0689">Ribosomal protein</keyword>
<dbReference type="InterPro" id="IPR001971">
    <property type="entry name" value="Ribosomal_uS11"/>
</dbReference>
<dbReference type="Gene3D" id="3.30.420.80">
    <property type="entry name" value="Ribosomal protein S11"/>
    <property type="match status" value="1"/>
</dbReference>
<dbReference type="GO" id="GO:0006412">
    <property type="term" value="P:translation"/>
    <property type="evidence" value="ECO:0007669"/>
    <property type="project" value="InterPro"/>
</dbReference>
<evidence type="ECO:0000313" key="5">
    <source>
        <dbReference type="EMBL" id="KAK9833127.1"/>
    </source>
</evidence>
<evidence type="ECO:0000256" key="2">
    <source>
        <dbReference type="ARBA" id="ARBA00022980"/>
    </source>
</evidence>
<proteinExistence type="inferred from homology"/>
<evidence type="ECO:0000256" key="1">
    <source>
        <dbReference type="ARBA" id="ARBA00006194"/>
    </source>
</evidence>
<evidence type="ECO:0000313" key="6">
    <source>
        <dbReference type="Proteomes" id="UP001438707"/>
    </source>
</evidence>
<dbReference type="GO" id="GO:0005840">
    <property type="term" value="C:ribosome"/>
    <property type="evidence" value="ECO:0007669"/>
    <property type="project" value="UniProtKB-KW"/>
</dbReference>
<dbReference type="HAMAP" id="MF_01310">
    <property type="entry name" value="Ribosomal_uS11"/>
    <property type="match status" value="1"/>
</dbReference>
<dbReference type="GO" id="GO:0003735">
    <property type="term" value="F:structural constituent of ribosome"/>
    <property type="evidence" value="ECO:0007669"/>
    <property type="project" value="InterPro"/>
</dbReference>
<dbReference type="PROSITE" id="PS00054">
    <property type="entry name" value="RIBOSOMAL_S11"/>
    <property type="match status" value="1"/>
</dbReference>
<name>A0AAW1RHL3_9CHLO</name>
<dbReference type="Pfam" id="PF00411">
    <property type="entry name" value="Ribosomal_S11"/>
    <property type="match status" value="1"/>
</dbReference>
<dbReference type="SUPFAM" id="SSF53137">
    <property type="entry name" value="Translational machinery components"/>
    <property type="match status" value="1"/>
</dbReference>
<protein>
    <recommendedName>
        <fullName evidence="7">Ribosomal protein S11</fullName>
    </recommendedName>
</protein>
<dbReference type="GO" id="GO:1990904">
    <property type="term" value="C:ribonucleoprotein complex"/>
    <property type="evidence" value="ECO:0007669"/>
    <property type="project" value="UniProtKB-KW"/>
</dbReference>
<dbReference type="NCBIfam" id="NF003698">
    <property type="entry name" value="PRK05309.1"/>
    <property type="match status" value="1"/>
</dbReference>
<comment type="similarity">
    <text evidence="1 4">Belongs to the universal ribosomal protein uS11 family.</text>
</comment>
<dbReference type="EMBL" id="JALJOS010000011">
    <property type="protein sequence ID" value="KAK9833127.1"/>
    <property type="molecule type" value="Genomic_DNA"/>
</dbReference>
<dbReference type="PANTHER" id="PTHR11759">
    <property type="entry name" value="40S RIBOSOMAL PROTEIN S14/30S RIBOSOMAL PROTEIN S11"/>
    <property type="match status" value="1"/>
</dbReference>
<dbReference type="Proteomes" id="UP001438707">
    <property type="component" value="Unassembled WGS sequence"/>
</dbReference>
<dbReference type="AlphaFoldDB" id="A0AAW1RHL3"/>
<keyword evidence="3 4" id="KW-0687">Ribonucleoprotein</keyword>
<keyword evidence="6" id="KW-1185">Reference proteome</keyword>
<gene>
    <name evidence="5" type="ORF">WJX74_008000</name>
</gene>
<organism evidence="5 6">
    <name type="scientific">Apatococcus lobatus</name>
    <dbReference type="NCBI Taxonomy" id="904363"/>
    <lineage>
        <taxon>Eukaryota</taxon>
        <taxon>Viridiplantae</taxon>
        <taxon>Chlorophyta</taxon>
        <taxon>core chlorophytes</taxon>
        <taxon>Trebouxiophyceae</taxon>
        <taxon>Chlorellales</taxon>
        <taxon>Chlorellaceae</taxon>
        <taxon>Apatococcus</taxon>
    </lineage>
</organism>